<dbReference type="RefSeq" id="WP_123512668.1">
    <property type="nucleotide sequence ID" value="NZ_MOBQ01000024.1"/>
</dbReference>
<evidence type="ECO:0000256" key="1">
    <source>
        <dbReference type="SAM" id="SignalP"/>
    </source>
</evidence>
<evidence type="ECO:0000313" key="3">
    <source>
        <dbReference type="Proteomes" id="UP000285349"/>
    </source>
</evidence>
<feature type="signal peptide" evidence="1">
    <location>
        <begin position="1"/>
        <end position="24"/>
    </location>
</feature>
<protein>
    <submittedName>
        <fullName evidence="2">Uncharacterized protein</fullName>
    </submittedName>
</protein>
<proteinExistence type="predicted"/>
<feature type="chain" id="PRO_5019113751" evidence="1">
    <location>
        <begin position="25"/>
        <end position="112"/>
    </location>
</feature>
<dbReference type="AlphaFoldDB" id="A0A423JZT0"/>
<name>A0A423JZT0_9PSED</name>
<dbReference type="EMBL" id="MOBQ01000024">
    <property type="protein sequence ID" value="RON43511.1"/>
    <property type="molecule type" value="Genomic_DNA"/>
</dbReference>
<accession>A0A423JZT0</accession>
<dbReference type="Proteomes" id="UP000285349">
    <property type="component" value="Unassembled WGS sequence"/>
</dbReference>
<sequence>MFSIRNATLCLSLVSFGFASSSFAKQPVDTHQVAVTLVAMEQICNKANPALNGSIENAMASDPKMDEATKAEVRKVNSDPAYKGEVGVMVQSLNSSGMAAMAQDMCKSYAAK</sequence>
<dbReference type="OrthoDB" id="6895576at2"/>
<organism evidence="2 3">
    <name type="scientific">Pseudomonas frederiksbergensis</name>
    <dbReference type="NCBI Taxonomy" id="104087"/>
    <lineage>
        <taxon>Bacteria</taxon>
        <taxon>Pseudomonadati</taxon>
        <taxon>Pseudomonadota</taxon>
        <taxon>Gammaproteobacteria</taxon>
        <taxon>Pseudomonadales</taxon>
        <taxon>Pseudomonadaceae</taxon>
        <taxon>Pseudomonas</taxon>
    </lineage>
</organism>
<reference evidence="2 3" key="1">
    <citation type="submission" date="2016-10" db="EMBL/GenBank/DDBJ databases">
        <title>Comparative genome analysis of multiple Pseudomonas spp. focuses on biocontrol and plant growth promoting traits.</title>
        <authorList>
            <person name="Tao X.-Y."/>
            <person name="Taylor C.G."/>
        </authorList>
    </citation>
    <scope>NUCLEOTIDE SEQUENCE [LARGE SCALE GENOMIC DNA]</scope>
    <source>
        <strain evidence="2 3">37A10</strain>
    </source>
</reference>
<gene>
    <name evidence="2" type="ORF">BK666_20785</name>
</gene>
<comment type="caution">
    <text evidence="2">The sequence shown here is derived from an EMBL/GenBank/DDBJ whole genome shotgun (WGS) entry which is preliminary data.</text>
</comment>
<evidence type="ECO:0000313" key="2">
    <source>
        <dbReference type="EMBL" id="RON43511.1"/>
    </source>
</evidence>
<keyword evidence="1" id="KW-0732">Signal</keyword>